<dbReference type="InterPro" id="IPR007197">
    <property type="entry name" value="rSAM"/>
</dbReference>
<dbReference type="SFLD" id="SFLDG01067">
    <property type="entry name" value="SPASM/twitch_domain_containing"/>
    <property type="match status" value="1"/>
</dbReference>
<dbReference type="GO" id="GO:0046872">
    <property type="term" value="F:metal ion binding"/>
    <property type="evidence" value="ECO:0007669"/>
    <property type="project" value="UniProtKB-KW"/>
</dbReference>
<name>A0A3E2BPV2_9BACT</name>
<dbReference type="InterPro" id="IPR013785">
    <property type="entry name" value="Aldolase_TIM"/>
</dbReference>
<protein>
    <submittedName>
        <fullName evidence="6">Radical SAM domain protein</fullName>
    </submittedName>
</protein>
<keyword evidence="4" id="KW-0411">Iron-sulfur</keyword>
<sequence length="501" mass="57609">MTTERERVYRRRQARAARLRTISRFIPVLKTIKPAAYLLANSWEKQLRKNTQLAMARGNKPPGAVRDRAEMGIAILRTVSRAIIEDRLSPQTVQKLLNILIGDAIIKEGEIPIREKFRNQFGVTPPGFLLISPTKKCNLYCIGCYADSDRTEIKLSWPVLDRLATESKELWGARFLVISGGEPLLYEDEGHSLMDLVEKHGDTFFLMYTNGTLIDENMARRMARAGNIMPAISVEGLRESTDKRRGRGVFDRILQAFDHLRKEKVFYGISVTVTRDNAEEVFSDEVIDFYFNQQGVHFAWVFQYMPIGRAFTLDLLPSPEQRLRLYRRAWELVYNRHIFLIDFWNSGTATHGCISAGRSGGYLVVNWDGTVTPCVFVPYSPVNIYEIYGQGKNLNDVWAHPFFADLRQWQRDYGYGKNLAVEGLVRNWIMPCPMRDHFVDLYPLLQKHHPHPIDDNAAEALADPEYYQGLVEYDRKVAALLDPIWEENYLKHPAGSEQKSG</sequence>
<evidence type="ECO:0000313" key="6">
    <source>
        <dbReference type="EMBL" id="RFT16800.1"/>
    </source>
</evidence>
<keyword evidence="2" id="KW-0479">Metal-binding</keyword>
<dbReference type="InterPro" id="IPR058240">
    <property type="entry name" value="rSAM_sf"/>
</dbReference>
<evidence type="ECO:0000259" key="5">
    <source>
        <dbReference type="PROSITE" id="PS51918"/>
    </source>
</evidence>
<dbReference type="AlphaFoldDB" id="A0A3E2BPV2"/>
<keyword evidence="3" id="KW-0408">Iron</keyword>
<dbReference type="Gene3D" id="3.20.20.70">
    <property type="entry name" value="Aldolase class I"/>
    <property type="match status" value="1"/>
</dbReference>
<organism evidence="6 7">
    <name type="scientific">Candidatus Saccharicenans subterraneus</name>
    <dbReference type="NCBI Taxonomy" id="2508984"/>
    <lineage>
        <taxon>Bacteria</taxon>
        <taxon>Candidatus Aminicenantota</taxon>
        <taxon>Candidatus Aminicenantia</taxon>
        <taxon>Candidatus Aminicenantales</taxon>
        <taxon>Candidatus Saccharicenantaceae</taxon>
        <taxon>Candidatus Saccharicenans</taxon>
    </lineage>
</organism>
<evidence type="ECO:0000256" key="3">
    <source>
        <dbReference type="ARBA" id="ARBA00023004"/>
    </source>
</evidence>
<proteinExistence type="predicted"/>
<reference evidence="6 7" key="1">
    <citation type="submission" date="2018-08" db="EMBL/GenBank/DDBJ databases">
        <title>Genome analysis of the thermophilic bacterium of the candidate phylum Aminicenantes from deep subsurface aquifer revealed its physiology and ecological role.</title>
        <authorList>
            <person name="Kadnikov V.V."/>
            <person name="Mardanov A.V."/>
            <person name="Beletsky A.V."/>
            <person name="Karnachuk O.V."/>
            <person name="Ravin N.V."/>
        </authorList>
    </citation>
    <scope>NUCLEOTIDE SEQUENCE [LARGE SCALE GENOMIC DNA]</scope>
    <source>
        <strain evidence="6">BY38</strain>
    </source>
</reference>
<dbReference type="PROSITE" id="PS51918">
    <property type="entry name" value="RADICAL_SAM"/>
    <property type="match status" value="1"/>
</dbReference>
<dbReference type="SFLD" id="SFLDS00029">
    <property type="entry name" value="Radical_SAM"/>
    <property type="match status" value="1"/>
</dbReference>
<comment type="caution">
    <text evidence="6">The sequence shown here is derived from an EMBL/GenBank/DDBJ whole genome shotgun (WGS) entry which is preliminary data.</text>
</comment>
<dbReference type="Proteomes" id="UP000257323">
    <property type="component" value="Unassembled WGS sequence"/>
</dbReference>
<evidence type="ECO:0000256" key="1">
    <source>
        <dbReference type="ARBA" id="ARBA00022691"/>
    </source>
</evidence>
<dbReference type="GO" id="GO:0003824">
    <property type="term" value="F:catalytic activity"/>
    <property type="evidence" value="ECO:0007669"/>
    <property type="project" value="InterPro"/>
</dbReference>
<dbReference type="InterPro" id="IPR006638">
    <property type="entry name" value="Elp3/MiaA/NifB-like_rSAM"/>
</dbReference>
<keyword evidence="1" id="KW-0949">S-adenosyl-L-methionine</keyword>
<dbReference type="Pfam" id="PF04055">
    <property type="entry name" value="Radical_SAM"/>
    <property type="match status" value="1"/>
</dbReference>
<dbReference type="CDD" id="cd01335">
    <property type="entry name" value="Radical_SAM"/>
    <property type="match status" value="1"/>
</dbReference>
<dbReference type="EMBL" id="QUAH01000001">
    <property type="protein sequence ID" value="RFT16800.1"/>
    <property type="molecule type" value="Genomic_DNA"/>
</dbReference>
<accession>A0A3E2BPV2</accession>
<evidence type="ECO:0000313" key="7">
    <source>
        <dbReference type="Proteomes" id="UP000257323"/>
    </source>
</evidence>
<evidence type="ECO:0000256" key="2">
    <source>
        <dbReference type="ARBA" id="ARBA00022723"/>
    </source>
</evidence>
<dbReference type="SUPFAM" id="SSF102114">
    <property type="entry name" value="Radical SAM enzymes"/>
    <property type="match status" value="1"/>
</dbReference>
<dbReference type="GO" id="GO:0051536">
    <property type="term" value="F:iron-sulfur cluster binding"/>
    <property type="evidence" value="ECO:0007669"/>
    <property type="project" value="UniProtKB-KW"/>
</dbReference>
<dbReference type="PANTHER" id="PTHR43524">
    <property type="entry name" value="RADICAL SAM SUPERFAMILY PROTEIN"/>
    <property type="match status" value="1"/>
</dbReference>
<evidence type="ECO:0000256" key="4">
    <source>
        <dbReference type="ARBA" id="ARBA00023014"/>
    </source>
</evidence>
<dbReference type="SMART" id="SM00729">
    <property type="entry name" value="Elp3"/>
    <property type="match status" value="1"/>
</dbReference>
<gene>
    <name evidence="6" type="ORF">OP8BY_0742</name>
</gene>
<feature type="domain" description="Radical SAM core" evidence="5">
    <location>
        <begin position="123"/>
        <end position="335"/>
    </location>
</feature>
<dbReference type="PANTHER" id="PTHR43524:SF1">
    <property type="entry name" value="RADICAL SAM SUPERFAMILY PROTEIN"/>
    <property type="match status" value="1"/>
</dbReference>